<feature type="binding site" evidence="10">
    <location>
        <position position="163"/>
    </location>
    <ligand>
        <name>UDP-N-acetyl-alpha-D-glucosamine</name>
        <dbReference type="ChEBI" id="CHEBI:57705"/>
    </ligand>
</feature>
<dbReference type="Pfam" id="PF03033">
    <property type="entry name" value="Glyco_transf_28"/>
    <property type="match status" value="1"/>
</dbReference>
<keyword evidence="3 10" id="KW-0328">Glycosyltransferase</keyword>
<dbReference type="GO" id="GO:0009252">
    <property type="term" value="P:peptidoglycan biosynthetic process"/>
    <property type="evidence" value="ECO:0007669"/>
    <property type="project" value="UniProtKB-UniRule"/>
</dbReference>
<evidence type="ECO:0000256" key="6">
    <source>
        <dbReference type="ARBA" id="ARBA00022984"/>
    </source>
</evidence>
<comment type="pathway">
    <text evidence="10">Cell wall biogenesis; peptidoglycan biosynthesis.</text>
</comment>
<dbReference type="PATRIC" id="fig|796943.3.peg.648"/>
<evidence type="ECO:0000256" key="9">
    <source>
        <dbReference type="ARBA" id="ARBA00023316"/>
    </source>
</evidence>
<dbReference type="InterPro" id="IPR007235">
    <property type="entry name" value="Glyco_trans_28_C"/>
</dbReference>
<feature type="binding site" evidence="10">
    <location>
        <begin position="11"/>
        <end position="13"/>
    </location>
    <ligand>
        <name>UDP-N-acetyl-alpha-D-glucosamine</name>
        <dbReference type="ChEBI" id="CHEBI:57705"/>
    </ligand>
</feature>
<keyword evidence="14" id="KW-1185">Reference proteome</keyword>
<evidence type="ECO:0000259" key="12">
    <source>
        <dbReference type="Pfam" id="PF04101"/>
    </source>
</evidence>
<keyword evidence="1 10" id="KW-1003">Cell membrane</keyword>
<feature type="binding site" evidence="10">
    <location>
        <position position="288"/>
    </location>
    <ligand>
        <name>UDP-N-acetyl-alpha-D-glucosamine</name>
        <dbReference type="ChEBI" id="CHEBI:57705"/>
    </ligand>
</feature>
<dbReference type="GO" id="GO:0051991">
    <property type="term" value="F:UDP-N-acetyl-D-glucosamine:N-acetylmuramoyl-L-alanyl-D-glutamyl-meso-2,6-diaminopimelyl-D-alanyl-D-alanine-diphosphoundecaprenol 4-beta-N-acetylglucosaminlytransferase activity"/>
    <property type="evidence" value="ECO:0007669"/>
    <property type="project" value="RHEA"/>
</dbReference>
<dbReference type="PANTHER" id="PTHR21015">
    <property type="entry name" value="UDP-N-ACETYLGLUCOSAMINE--N-ACETYLMURAMYL-(PENTAPEPTIDE) PYROPHOSPHORYL-UNDECAPRENOL N-ACETYLGLUCOSAMINE TRANSFERASE 1"/>
    <property type="match status" value="1"/>
</dbReference>
<evidence type="ECO:0000259" key="11">
    <source>
        <dbReference type="Pfam" id="PF03033"/>
    </source>
</evidence>
<dbReference type="RefSeq" id="WP_009534131.1">
    <property type="nucleotide sequence ID" value="NZ_KE148312.1"/>
</dbReference>
<evidence type="ECO:0000313" key="14">
    <source>
        <dbReference type="Proteomes" id="UP000018461"/>
    </source>
</evidence>
<evidence type="ECO:0000256" key="1">
    <source>
        <dbReference type="ARBA" id="ARBA00022475"/>
    </source>
</evidence>
<dbReference type="EC" id="2.4.1.227" evidence="10"/>
<reference evidence="13" key="2">
    <citation type="submission" date="2013-03" db="EMBL/GenBank/DDBJ databases">
        <title>The Genome Sequence of Oribacterium sp. ACB1.</title>
        <authorList>
            <consortium name="The Broad Institute Genomics Platform"/>
            <consortium name="The Broad Institute Genome Sequencing Center for Infectious Disease"/>
            <person name="Earl A."/>
            <person name="Ward D."/>
            <person name="Feldgarden M."/>
            <person name="Gevers D."/>
            <person name="Sizova M."/>
            <person name="Hazen A."/>
            <person name="Epstein S."/>
            <person name="Walker B."/>
            <person name="Young S."/>
            <person name="Zeng Q."/>
            <person name="Gargeya S."/>
            <person name="Fitzgerald M."/>
            <person name="Haas B."/>
            <person name="Abouelleil A."/>
            <person name="Allen A.W."/>
            <person name="Alvarado L."/>
            <person name="Arachchi H.M."/>
            <person name="Berlin A.M."/>
            <person name="Chapman S.B."/>
            <person name="Gainer-Dewar J."/>
            <person name="Goldberg J."/>
            <person name="Griggs A."/>
            <person name="Gujja S."/>
            <person name="Hansen M."/>
            <person name="Howarth C."/>
            <person name="Imamovic A."/>
            <person name="Ireland A."/>
            <person name="Larimer J."/>
            <person name="McCowan C."/>
            <person name="Murphy C."/>
            <person name="Pearson M."/>
            <person name="Poon T.W."/>
            <person name="Priest M."/>
            <person name="Roberts A."/>
            <person name="Saif S."/>
            <person name="Shea T."/>
            <person name="Sisk P."/>
            <person name="Sykes S."/>
            <person name="Wortman J."/>
            <person name="Nusbaum C."/>
            <person name="Birren B."/>
        </authorList>
    </citation>
    <scope>NUCLEOTIDE SEQUENCE [LARGE SCALE GENOMIC DNA]</scope>
    <source>
        <strain evidence="13">ACB1</strain>
    </source>
</reference>
<evidence type="ECO:0000256" key="7">
    <source>
        <dbReference type="ARBA" id="ARBA00023136"/>
    </source>
</evidence>
<accession>G9WLQ3</accession>
<dbReference type="PANTHER" id="PTHR21015:SF27">
    <property type="entry name" value="UDP-N-ACETYLGLUCOSAMINE--N-ACETYLMURAMYL-(PENTAPEPTIDE) PYROPHOSPHORYL-UNDECAPRENOL N-ACETYLGLUCOSAMINE TRANSFERASE"/>
    <property type="match status" value="1"/>
</dbReference>
<dbReference type="NCBIfam" id="NF009102">
    <property type="entry name" value="PRK12446.1"/>
    <property type="match status" value="1"/>
</dbReference>
<dbReference type="GO" id="GO:0005975">
    <property type="term" value="P:carbohydrate metabolic process"/>
    <property type="evidence" value="ECO:0007669"/>
    <property type="project" value="InterPro"/>
</dbReference>
<evidence type="ECO:0000256" key="8">
    <source>
        <dbReference type="ARBA" id="ARBA00023306"/>
    </source>
</evidence>
<keyword evidence="4 10" id="KW-0808">Transferase</keyword>
<dbReference type="AlphaFoldDB" id="G9WLQ3"/>
<keyword evidence="2 10" id="KW-0132">Cell division</keyword>
<dbReference type="NCBIfam" id="TIGR01133">
    <property type="entry name" value="murG"/>
    <property type="match status" value="1"/>
</dbReference>
<dbReference type="GO" id="GO:0051301">
    <property type="term" value="P:cell division"/>
    <property type="evidence" value="ECO:0007669"/>
    <property type="project" value="UniProtKB-KW"/>
</dbReference>
<evidence type="ECO:0000256" key="4">
    <source>
        <dbReference type="ARBA" id="ARBA00022679"/>
    </source>
</evidence>
<name>G9WLQ3_9FIRM</name>
<dbReference type="GO" id="GO:0050511">
    <property type="term" value="F:undecaprenyldiphospho-muramoylpentapeptide beta-N-acetylglucosaminyltransferase activity"/>
    <property type="evidence" value="ECO:0007669"/>
    <property type="project" value="UniProtKB-UniRule"/>
</dbReference>
<dbReference type="Gene3D" id="3.40.50.2000">
    <property type="entry name" value="Glycogen Phosphorylase B"/>
    <property type="match status" value="2"/>
</dbReference>
<dbReference type="UniPathway" id="UPA00219"/>
<keyword evidence="8 10" id="KW-0131">Cell cycle</keyword>
<feature type="domain" description="Glycosyltransferase family 28 N-terminal" evidence="11">
    <location>
        <begin position="4"/>
        <end position="139"/>
    </location>
</feature>
<comment type="caution">
    <text evidence="13">The sequence shown here is derived from an EMBL/GenBank/DDBJ whole genome shotgun (WGS) entry which is preliminary data.</text>
</comment>
<dbReference type="Pfam" id="PF04101">
    <property type="entry name" value="Glyco_tran_28_C"/>
    <property type="match status" value="1"/>
</dbReference>
<comment type="caution">
    <text evidence="10">Lacks conserved residue(s) required for the propagation of feature annotation.</text>
</comment>
<evidence type="ECO:0000256" key="3">
    <source>
        <dbReference type="ARBA" id="ARBA00022676"/>
    </source>
</evidence>
<feature type="binding site" evidence="10">
    <location>
        <position position="193"/>
    </location>
    <ligand>
        <name>UDP-N-acetyl-alpha-D-glucosamine</name>
        <dbReference type="ChEBI" id="CHEBI:57705"/>
    </ligand>
</feature>
<proteinExistence type="inferred from homology"/>
<comment type="similarity">
    <text evidence="10">Belongs to the glycosyltransferase 28 family. MurG subfamily.</text>
</comment>
<dbReference type="InterPro" id="IPR006009">
    <property type="entry name" value="GlcNAc_MurG"/>
</dbReference>
<keyword evidence="6 10" id="KW-0573">Peptidoglycan synthesis</keyword>
<evidence type="ECO:0000256" key="2">
    <source>
        <dbReference type="ARBA" id="ARBA00022618"/>
    </source>
</evidence>
<dbReference type="GO" id="GO:0071555">
    <property type="term" value="P:cell wall organization"/>
    <property type="evidence" value="ECO:0007669"/>
    <property type="project" value="UniProtKB-KW"/>
</dbReference>
<feature type="domain" description="Glycosyl transferase family 28 C-terminal" evidence="12">
    <location>
        <begin position="186"/>
        <end position="341"/>
    </location>
</feature>
<evidence type="ECO:0000313" key="13">
    <source>
        <dbReference type="EMBL" id="EHL12708.1"/>
    </source>
</evidence>
<dbReference type="Proteomes" id="UP000018461">
    <property type="component" value="Unassembled WGS sequence"/>
</dbReference>
<gene>
    <name evidence="10" type="primary">murG</name>
    <name evidence="13" type="ORF">HMPREF9625_00262</name>
</gene>
<reference evidence="13" key="1">
    <citation type="submission" date="2011-08" db="EMBL/GenBank/DDBJ databases">
        <authorList>
            <consortium name="The Broad Institute Genome Sequencing Platform"/>
            <person name="Earl A."/>
            <person name="Ward D."/>
            <person name="Feldgarden M."/>
            <person name="Gevers D."/>
            <person name="Sizova M."/>
            <person name="Hazen A."/>
            <person name="Epstein S."/>
            <person name="Young S.K."/>
            <person name="Zeng Q."/>
            <person name="Gargeya S."/>
            <person name="Fitzgerald M."/>
            <person name="Haas B."/>
            <person name="Abouelleil A."/>
            <person name="Alvarado L."/>
            <person name="Arachchi H.M."/>
            <person name="Berlin A."/>
            <person name="Brown A."/>
            <person name="Chapman S.B."/>
            <person name="Chen Z."/>
            <person name="Dunbar C."/>
            <person name="Freedman E."/>
            <person name="Gearin G."/>
            <person name="Gellesch M."/>
            <person name="Goldberg J."/>
            <person name="Griggs A."/>
            <person name="Gujja S."/>
            <person name="Heiman D."/>
            <person name="Howarth C."/>
            <person name="Larson L."/>
            <person name="Lui A."/>
            <person name="MacDonald P.J.P."/>
            <person name="Montmayeur A."/>
            <person name="Murphy C."/>
            <person name="Neiman D."/>
            <person name="Pearson M."/>
            <person name="Priest M."/>
            <person name="Roberts A."/>
            <person name="Saif S."/>
            <person name="Shea T."/>
            <person name="Shenoy N."/>
            <person name="Sisk P."/>
            <person name="Stolte C."/>
            <person name="Sykes S."/>
            <person name="Wortman J."/>
            <person name="Nusbaum C."/>
            <person name="Birren B."/>
        </authorList>
    </citation>
    <scope>NUCLEOTIDE SEQUENCE</scope>
    <source>
        <strain evidence="13">ACB1</strain>
    </source>
</reference>
<comment type="catalytic activity">
    <reaction evidence="10">
        <text>di-trans,octa-cis-undecaprenyl diphospho-N-acetyl-alpha-D-muramoyl-L-alanyl-D-glutamyl-meso-2,6-diaminopimeloyl-D-alanyl-D-alanine + UDP-N-acetyl-alpha-D-glucosamine = di-trans,octa-cis-undecaprenyl diphospho-[N-acetyl-alpha-D-glucosaminyl-(1-&gt;4)]-N-acetyl-alpha-D-muramoyl-L-alanyl-D-glutamyl-meso-2,6-diaminopimeloyl-D-alanyl-D-alanine + UDP + H(+)</text>
        <dbReference type="Rhea" id="RHEA:31227"/>
        <dbReference type="ChEBI" id="CHEBI:15378"/>
        <dbReference type="ChEBI" id="CHEBI:57705"/>
        <dbReference type="ChEBI" id="CHEBI:58223"/>
        <dbReference type="ChEBI" id="CHEBI:61387"/>
        <dbReference type="ChEBI" id="CHEBI:61388"/>
        <dbReference type="EC" id="2.4.1.227"/>
    </reaction>
</comment>
<evidence type="ECO:0000256" key="10">
    <source>
        <dbReference type="HAMAP-Rule" id="MF_00033"/>
    </source>
</evidence>
<dbReference type="HAMAP" id="MF_00033">
    <property type="entry name" value="MurG"/>
    <property type="match status" value="1"/>
</dbReference>
<keyword evidence="5 10" id="KW-0133">Cell shape</keyword>
<evidence type="ECO:0000256" key="5">
    <source>
        <dbReference type="ARBA" id="ARBA00022960"/>
    </source>
</evidence>
<dbReference type="EMBL" id="AFZC02000003">
    <property type="protein sequence ID" value="EHL12708.1"/>
    <property type="molecule type" value="Genomic_DNA"/>
</dbReference>
<dbReference type="HOGENOM" id="CLU_037404_0_0_9"/>
<dbReference type="GO" id="GO:0005886">
    <property type="term" value="C:plasma membrane"/>
    <property type="evidence" value="ECO:0007669"/>
    <property type="project" value="UniProtKB-SubCell"/>
</dbReference>
<comment type="function">
    <text evidence="10">Cell wall formation. Catalyzes the transfer of a GlcNAc subunit on undecaprenyl-pyrophosphoryl-MurNAc-pentapeptide (lipid intermediate I) to form undecaprenyl-pyrophosphoryl-MurNAc-(pentapeptide)GlcNAc (lipid intermediate II).</text>
</comment>
<dbReference type="CDD" id="cd03785">
    <property type="entry name" value="GT28_MurG"/>
    <property type="match status" value="1"/>
</dbReference>
<organism evidence="13 14">
    <name type="scientific">Oribacterium parvum ACB1</name>
    <dbReference type="NCBI Taxonomy" id="796943"/>
    <lineage>
        <taxon>Bacteria</taxon>
        <taxon>Bacillati</taxon>
        <taxon>Bacillota</taxon>
        <taxon>Clostridia</taxon>
        <taxon>Lachnospirales</taxon>
        <taxon>Lachnospiraceae</taxon>
        <taxon>Oribacterium</taxon>
    </lineage>
</organism>
<dbReference type="SUPFAM" id="SSF53756">
    <property type="entry name" value="UDP-Glycosyltransferase/glycogen phosphorylase"/>
    <property type="match status" value="1"/>
</dbReference>
<dbReference type="InterPro" id="IPR004276">
    <property type="entry name" value="GlycoTrans_28_N"/>
</dbReference>
<sequence>MAKILLTGGGTAGHVTANLALLGELREKHTIYYMGSKDGIEKELAEKAGLPYFGISTGKLRRYFSLRNLTDPFRVIGGFFQARKQIQAWKIDLVFSKGGFVAVPVIFAAASLGIPIICHESDFTPGLANKLTIPFTKKICCNFQETVSLLPKGKAVCTGAPIREELLQGSREEGLSLCSFSGEKPVLMVIGGSLGSVAINTAVRENIESLGQNYDIIHICGKKNEDKSLSDLAYYRQFPYVNEELADLYQAADFVISRAGANVIYEILALKKPNILIPLPKKASRGDQILNAESFSAQGFSVVLPQEELEENPAVLPDCLEKLHENKEKYIKAMEASKERDGRKNVLAVIQSVLDGKS</sequence>
<dbReference type="GO" id="GO:0008360">
    <property type="term" value="P:regulation of cell shape"/>
    <property type="evidence" value="ECO:0007669"/>
    <property type="project" value="UniProtKB-KW"/>
</dbReference>
<protein>
    <recommendedName>
        <fullName evidence="10">UDP-N-acetylglucosamine--N-acetylmuramyl-(pentapeptide) pyrophosphoryl-undecaprenol N-acetylglucosamine transferase</fullName>
        <ecNumber evidence="10">2.4.1.227</ecNumber>
    </recommendedName>
    <alternativeName>
        <fullName evidence="10">Undecaprenyl-PP-MurNAc-pentapeptide-UDPGlcNAc GlcNAc transferase</fullName>
    </alternativeName>
</protein>
<comment type="subcellular location">
    <subcellularLocation>
        <location evidence="10">Cell membrane</location>
        <topology evidence="10">Peripheral membrane protein</topology>
        <orientation evidence="10">Cytoplasmic side</orientation>
    </subcellularLocation>
</comment>
<dbReference type="STRING" id="796943.HMPREF9625_00262"/>
<keyword evidence="9 10" id="KW-0961">Cell wall biogenesis/degradation</keyword>
<keyword evidence="7 10" id="KW-0472">Membrane</keyword>